<protein>
    <submittedName>
        <fullName evidence="1">Uncharacterized protein</fullName>
    </submittedName>
</protein>
<sequence length="185" mass="19840">MSTMSSSIQILQDGMLGCVGWRLKSLSCAKAGLDARVHLTCGAECSCLVAASRGKVAIIRDLHILSLPTHTCTAPTADTMPALSHHPCLAAPAAEAQTISQHLTPGGARWPRKPTWRFGCFFVTCATFAGNDFVAQLVVGTFGSCTAAPSTAGLTWQAVQMNTIWWRELQRDVIGELQPMEELEP</sequence>
<organism evidence="1 2">
    <name type="scientific">Pomacea canaliculata</name>
    <name type="common">Golden apple snail</name>
    <dbReference type="NCBI Taxonomy" id="400727"/>
    <lineage>
        <taxon>Eukaryota</taxon>
        <taxon>Metazoa</taxon>
        <taxon>Spiralia</taxon>
        <taxon>Lophotrochozoa</taxon>
        <taxon>Mollusca</taxon>
        <taxon>Gastropoda</taxon>
        <taxon>Caenogastropoda</taxon>
        <taxon>Architaenioglossa</taxon>
        <taxon>Ampullarioidea</taxon>
        <taxon>Ampullariidae</taxon>
        <taxon>Pomacea</taxon>
    </lineage>
</organism>
<evidence type="ECO:0000313" key="2">
    <source>
        <dbReference type="Proteomes" id="UP000245119"/>
    </source>
</evidence>
<accession>A0A2T7Q063</accession>
<keyword evidence="2" id="KW-1185">Reference proteome</keyword>
<dbReference type="Proteomes" id="UP000245119">
    <property type="component" value="Linkage Group LG1"/>
</dbReference>
<dbReference type="EMBL" id="PZQS01000001">
    <property type="protein sequence ID" value="PVD39059.1"/>
    <property type="molecule type" value="Genomic_DNA"/>
</dbReference>
<reference evidence="1 2" key="1">
    <citation type="submission" date="2018-04" db="EMBL/GenBank/DDBJ databases">
        <title>The genome of golden apple snail Pomacea canaliculata provides insight into stress tolerance and invasive adaptation.</title>
        <authorList>
            <person name="Liu C."/>
            <person name="Liu B."/>
            <person name="Ren Y."/>
            <person name="Zhang Y."/>
            <person name="Wang H."/>
            <person name="Li S."/>
            <person name="Jiang F."/>
            <person name="Yin L."/>
            <person name="Zhang G."/>
            <person name="Qian W."/>
            <person name="Fan W."/>
        </authorList>
    </citation>
    <scope>NUCLEOTIDE SEQUENCE [LARGE SCALE GENOMIC DNA]</scope>
    <source>
        <strain evidence="1">SZHN2017</strain>
        <tissue evidence="1">Muscle</tissue>
    </source>
</reference>
<evidence type="ECO:0000313" key="1">
    <source>
        <dbReference type="EMBL" id="PVD39059.1"/>
    </source>
</evidence>
<name>A0A2T7Q063_POMCA</name>
<comment type="caution">
    <text evidence="1">The sequence shown here is derived from an EMBL/GenBank/DDBJ whole genome shotgun (WGS) entry which is preliminary data.</text>
</comment>
<gene>
    <name evidence="1" type="ORF">C0Q70_01687</name>
</gene>
<dbReference type="AlphaFoldDB" id="A0A2T7Q063"/>
<proteinExistence type="predicted"/>